<reference evidence="10" key="1">
    <citation type="journal article" date="2006" name="Proc. Natl. Acad. Sci. U.S.A.">
        <title>The complete genome of Rhodococcus sp. RHA1 provides insights into a catabolic powerhouse.</title>
        <authorList>
            <person name="McLeod M.P."/>
            <person name="Warren R.L."/>
            <person name="Hsiao W.W.L."/>
            <person name="Araki N."/>
            <person name="Myhre M."/>
            <person name="Fernandes C."/>
            <person name="Miyazawa D."/>
            <person name="Wong W."/>
            <person name="Lillquist A.L."/>
            <person name="Wang D."/>
            <person name="Dosanjh M."/>
            <person name="Hara H."/>
            <person name="Petrescu A."/>
            <person name="Morin R.D."/>
            <person name="Yang G."/>
            <person name="Stott J.M."/>
            <person name="Schein J.E."/>
            <person name="Shin H."/>
            <person name="Smailus D."/>
            <person name="Siddiqui A.S."/>
            <person name="Marra M.A."/>
            <person name="Jones S.J.M."/>
            <person name="Holt R."/>
            <person name="Brinkman F.S.L."/>
            <person name="Miyauchi K."/>
            <person name="Fukuda M."/>
            <person name="Davies J.E."/>
            <person name="Mohn W.W."/>
            <person name="Eltis L.D."/>
        </authorList>
    </citation>
    <scope>NUCLEOTIDE SEQUENCE [LARGE SCALE GENOMIC DNA]</scope>
    <source>
        <strain evidence="10">RHA1</strain>
    </source>
</reference>
<keyword evidence="3 8" id="KW-0813">Transport</keyword>
<evidence type="ECO:0000256" key="2">
    <source>
        <dbReference type="ARBA" id="ARBA00010100"/>
    </source>
</evidence>
<dbReference type="GO" id="GO:0015295">
    <property type="term" value="F:solute:proton symporter activity"/>
    <property type="evidence" value="ECO:0007669"/>
    <property type="project" value="TreeGrafter"/>
</dbReference>
<protein>
    <recommendedName>
        <fullName evidence="8">L-lactate permease</fullName>
    </recommendedName>
</protein>
<gene>
    <name evidence="9" type="ordered locus">RHA1_ro03228</name>
</gene>
<evidence type="ECO:0000256" key="6">
    <source>
        <dbReference type="ARBA" id="ARBA00022989"/>
    </source>
</evidence>
<dbReference type="RefSeq" id="WP_011595886.1">
    <property type="nucleotide sequence ID" value="NC_008268.1"/>
</dbReference>
<evidence type="ECO:0000256" key="5">
    <source>
        <dbReference type="ARBA" id="ARBA00022692"/>
    </source>
</evidence>
<comment type="function">
    <text evidence="8">Uptake of L-lactate across the membrane. Can also transport D-lactate and glycolate.</text>
</comment>
<dbReference type="PANTHER" id="PTHR30003">
    <property type="entry name" value="L-LACTATE PERMEASE"/>
    <property type="match status" value="1"/>
</dbReference>
<dbReference type="HOGENOM" id="CLU_1915462_0_0_11"/>
<dbReference type="eggNOG" id="COG1620">
    <property type="taxonomic scope" value="Bacteria"/>
</dbReference>
<sequence>MFRPDYALVRGALTCSYGRCGPPVRVPAIGRPGVRGTGSDISVHSLFGSLRAKTAHAAGPDANLLATANSSGGVIGEMLSSQSLATAAAAAGLQGKEGGPFHSALGWSLLPLLLICIPVYLQATPVLSWMVV</sequence>
<evidence type="ECO:0000313" key="10">
    <source>
        <dbReference type="Proteomes" id="UP000008710"/>
    </source>
</evidence>
<dbReference type="Pfam" id="PF02652">
    <property type="entry name" value="Lactate_perm"/>
    <property type="match status" value="1"/>
</dbReference>
<evidence type="ECO:0000256" key="7">
    <source>
        <dbReference type="ARBA" id="ARBA00023136"/>
    </source>
</evidence>
<dbReference type="KEGG" id="rha:RHA1_ro03228"/>
<dbReference type="Proteomes" id="UP000008710">
    <property type="component" value="Chromosome"/>
</dbReference>
<dbReference type="GO" id="GO:0015129">
    <property type="term" value="F:lactate transmembrane transporter activity"/>
    <property type="evidence" value="ECO:0007669"/>
    <property type="project" value="UniProtKB-UniRule"/>
</dbReference>
<comment type="similarity">
    <text evidence="2 8">Belongs to the lactate permease family.</text>
</comment>
<comment type="subcellular location">
    <subcellularLocation>
        <location evidence="1 8">Cell membrane</location>
        <topology evidence="1 8">Multi-pass membrane protein</topology>
    </subcellularLocation>
</comment>
<evidence type="ECO:0000256" key="3">
    <source>
        <dbReference type="ARBA" id="ARBA00022448"/>
    </source>
</evidence>
<keyword evidence="7" id="KW-0472">Membrane</keyword>
<evidence type="ECO:0000256" key="4">
    <source>
        <dbReference type="ARBA" id="ARBA00022475"/>
    </source>
</evidence>
<dbReference type="InterPro" id="IPR003804">
    <property type="entry name" value="Lactate_perm"/>
</dbReference>
<dbReference type="PANTHER" id="PTHR30003:SF0">
    <property type="entry name" value="GLYCOLATE PERMEASE GLCA-RELATED"/>
    <property type="match status" value="1"/>
</dbReference>
<evidence type="ECO:0000256" key="1">
    <source>
        <dbReference type="ARBA" id="ARBA00004651"/>
    </source>
</evidence>
<dbReference type="AlphaFoldDB" id="Q0SBQ5"/>
<keyword evidence="5" id="KW-0812">Transmembrane</keyword>
<dbReference type="GO" id="GO:0005886">
    <property type="term" value="C:plasma membrane"/>
    <property type="evidence" value="ECO:0007669"/>
    <property type="project" value="UniProtKB-SubCell"/>
</dbReference>
<evidence type="ECO:0000256" key="8">
    <source>
        <dbReference type="RuleBase" id="RU365092"/>
    </source>
</evidence>
<dbReference type="EMBL" id="CP000431">
    <property type="protein sequence ID" value="ABG95031.1"/>
    <property type="molecule type" value="Genomic_DNA"/>
</dbReference>
<proteinExistence type="inferred from homology"/>
<keyword evidence="4 8" id="KW-1003">Cell membrane</keyword>
<organism evidence="9 10">
    <name type="scientific">Rhodococcus jostii (strain RHA1)</name>
    <dbReference type="NCBI Taxonomy" id="101510"/>
    <lineage>
        <taxon>Bacteria</taxon>
        <taxon>Bacillati</taxon>
        <taxon>Actinomycetota</taxon>
        <taxon>Actinomycetes</taxon>
        <taxon>Mycobacteriales</taxon>
        <taxon>Nocardiaceae</taxon>
        <taxon>Rhodococcus</taxon>
    </lineage>
</organism>
<keyword evidence="6" id="KW-1133">Transmembrane helix</keyword>
<accession>Q0SBQ5</accession>
<name>Q0SBQ5_RHOJR</name>
<evidence type="ECO:0000313" key="9">
    <source>
        <dbReference type="EMBL" id="ABG95031.1"/>
    </source>
</evidence>